<dbReference type="EMBL" id="CADEPI010000681">
    <property type="protein sequence ID" value="CAB3388041.1"/>
    <property type="molecule type" value="Genomic_DNA"/>
</dbReference>
<accession>A0A8S1E381</accession>
<dbReference type="Proteomes" id="UP000494165">
    <property type="component" value="Unassembled WGS sequence"/>
</dbReference>
<feature type="chain" id="PRO_5035850562" evidence="1">
    <location>
        <begin position="18"/>
        <end position="177"/>
    </location>
</feature>
<reference evidence="2 3" key="1">
    <citation type="submission" date="2020-04" db="EMBL/GenBank/DDBJ databases">
        <authorList>
            <person name="Alioto T."/>
            <person name="Alioto T."/>
            <person name="Gomez Garrido J."/>
        </authorList>
    </citation>
    <scope>NUCLEOTIDE SEQUENCE [LARGE SCALE GENOMIC DNA]</scope>
</reference>
<evidence type="ECO:0000256" key="1">
    <source>
        <dbReference type="SAM" id="SignalP"/>
    </source>
</evidence>
<evidence type="ECO:0000313" key="2">
    <source>
        <dbReference type="EMBL" id="CAB3388041.1"/>
    </source>
</evidence>
<keyword evidence="3" id="KW-1185">Reference proteome</keyword>
<dbReference type="AlphaFoldDB" id="A0A8S1E381"/>
<sequence>MMKSCVLLFAMSLLTLAATWPADLSFADDVESKQEAIAANMSCEELQDTIDNYNLKAMTEDQFLDLTVFITNFMTNCFFDDDSENSQNSTKSSGHKGVFNAIIAASRWGIYFQLESLATQFKEKFIRGFDAENDAPTLTNATSEYPSLGKFITDMLMDFLTPDKTSMMTEESDVEKE</sequence>
<keyword evidence="1" id="KW-0732">Signal</keyword>
<protein>
    <submittedName>
        <fullName evidence="2">Uncharacterized protein</fullName>
    </submittedName>
</protein>
<feature type="signal peptide" evidence="1">
    <location>
        <begin position="1"/>
        <end position="17"/>
    </location>
</feature>
<evidence type="ECO:0000313" key="3">
    <source>
        <dbReference type="Proteomes" id="UP000494165"/>
    </source>
</evidence>
<comment type="caution">
    <text evidence="2">The sequence shown here is derived from an EMBL/GenBank/DDBJ whole genome shotgun (WGS) entry which is preliminary data.</text>
</comment>
<name>A0A8S1E381_9INSE</name>
<proteinExistence type="predicted"/>
<gene>
    <name evidence="2" type="ORF">CLODIP_2_CD11280</name>
</gene>
<organism evidence="2 3">
    <name type="scientific">Cloeon dipterum</name>
    <dbReference type="NCBI Taxonomy" id="197152"/>
    <lineage>
        <taxon>Eukaryota</taxon>
        <taxon>Metazoa</taxon>
        <taxon>Ecdysozoa</taxon>
        <taxon>Arthropoda</taxon>
        <taxon>Hexapoda</taxon>
        <taxon>Insecta</taxon>
        <taxon>Pterygota</taxon>
        <taxon>Palaeoptera</taxon>
        <taxon>Ephemeroptera</taxon>
        <taxon>Pisciforma</taxon>
        <taxon>Baetidae</taxon>
        <taxon>Cloeon</taxon>
    </lineage>
</organism>